<protein>
    <recommendedName>
        <fullName evidence="1">GYF domain-containing protein</fullName>
    </recommendedName>
</protein>
<evidence type="ECO:0000313" key="2">
    <source>
        <dbReference type="EnsemblMetazoa" id="MESCA006365-PA"/>
    </source>
</evidence>
<dbReference type="SMART" id="SM00444">
    <property type="entry name" value="GYF"/>
    <property type="match status" value="1"/>
</dbReference>
<dbReference type="PANTHER" id="PTHR14445:SF36">
    <property type="entry name" value="FI03272P-RELATED"/>
    <property type="match status" value="1"/>
</dbReference>
<dbReference type="SUPFAM" id="SSF55277">
    <property type="entry name" value="GYF domain"/>
    <property type="match status" value="1"/>
</dbReference>
<dbReference type="EMBL" id="CAQQ02124083">
    <property type="status" value="NOT_ANNOTATED_CDS"/>
    <property type="molecule type" value="Genomic_DNA"/>
</dbReference>
<reference evidence="3" key="1">
    <citation type="submission" date="2013-02" db="EMBL/GenBank/DDBJ databases">
        <authorList>
            <person name="Hughes D."/>
        </authorList>
    </citation>
    <scope>NUCLEOTIDE SEQUENCE</scope>
    <source>
        <strain>Durham</strain>
        <strain evidence="3">NC isolate 2 -- Noor lab</strain>
    </source>
</reference>
<dbReference type="Proteomes" id="UP000015102">
    <property type="component" value="Unassembled WGS sequence"/>
</dbReference>
<dbReference type="CDD" id="cd00072">
    <property type="entry name" value="GYF"/>
    <property type="match status" value="1"/>
</dbReference>
<keyword evidence="3" id="KW-1185">Reference proteome</keyword>
<dbReference type="InterPro" id="IPR051640">
    <property type="entry name" value="GRB10-interact_GYF"/>
</dbReference>
<dbReference type="InterPro" id="IPR035445">
    <property type="entry name" value="GYF-like_dom_sf"/>
</dbReference>
<dbReference type="GO" id="GO:0005829">
    <property type="term" value="C:cytosol"/>
    <property type="evidence" value="ECO:0007669"/>
    <property type="project" value="TreeGrafter"/>
</dbReference>
<organism evidence="2 3">
    <name type="scientific">Megaselia scalaris</name>
    <name type="common">Humpbacked fly</name>
    <name type="synonym">Phora scalaris</name>
    <dbReference type="NCBI Taxonomy" id="36166"/>
    <lineage>
        <taxon>Eukaryota</taxon>
        <taxon>Metazoa</taxon>
        <taxon>Ecdysozoa</taxon>
        <taxon>Arthropoda</taxon>
        <taxon>Hexapoda</taxon>
        <taxon>Insecta</taxon>
        <taxon>Pterygota</taxon>
        <taxon>Neoptera</taxon>
        <taxon>Endopterygota</taxon>
        <taxon>Diptera</taxon>
        <taxon>Brachycera</taxon>
        <taxon>Muscomorpha</taxon>
        <taxon>Platypezoidea</taxon>
        <taxon>Phoridae</taxon>
        <taxon>Megaseliini</taxon>
        <taxon>Megaselia</taxon>
    </lineage>
</organism>
<dbReference type="EMBL" id="CAQQ02124082">
    <property type="status" value="NOT_ANNOTATED_CDS"/>
    <property type="molecule type" value="Genomic_DNA"/>
</dbReference>
<dbReference type="Gene3D" id="3.30.1490.40">
    <property type="match status" value="1"/>
</dbReference>
<dbReference type="HOGENOM" id="CLU_732139_0_0_1"/>
<dbReference type="Pfam" id="PF02213">
    <property type="entry name" value="GYF"/>
    <property type="match status" value="1"/>
</dbReference>
<dbReference type="AlphaFoldDB" id="T1GRS5"/>
<reference evidence="2" key="2">
    <citation type="submission" date="2015-06" db="UniProtKB">
        <authorList>
            <consortium name="EnsemblMetazoa"/>
        </authorList>
    </citation>
    <scope>IDENTIFICATION</scope>
</reference>
<proteinExistence type="predicted"/>
<dbReference type="EnsemblMetazoa" id="MESCA006365-RA">
    <property type="protein sequence ID" value="MESCA006365-PA"/>
    <property type="gene ID" value="MESCA006365"/>
</dbReference>
<evidence type="ECO:0000259" key="1">
    <source>
        <dbReference type="PROSITE" id="PS50829"/>
    </source>
</evidence>
<name>T1GRS5_MEGSC</name>
<dbReference type="PANTHER" id="PTHR14445">
    <property type="entry name" value="GRB10 INTERACTING GYF PROTEIN"/>
    <property type="match status" value="1"/>
</dbReference>
<dbReference type="PROSITE" id="PS50829">
    <property type="entry name" value="GYF"/>
    <property type="match status" value="1"/>
</dbReference>
<evidence type="ECO:0000313" key="3">
    <source>
        <dbReference type="Proteomes" id="UP000015102"/>
    </source>
</evidence>
<dbReference type="STRING" id="36166.T1GRS5"/>
<sequence>MTDPIKFGPGWLRNQMSSVDEFRSPTLSVIGANSCSLSANNGGVAKYRYGREEVIATFDKDLKPPEIFYKKLFVDKIQPPMALHPVDDENVSVKNWGGRISNYRSSRAPRGFSYGGFNRGSENDCQSQFNESWKNQNFSLDSTIKFPSTDVLNILPADTTTPEMSSTMLEITPLSNLINPNTRFFNNIDKSCLNNQLPSPNNSWNSTISPLRKEFNNRNTENWRENWRGNRQNWINRSNSWRETEPETEKINESLPEWAIDTPVNSGGTFDSSGAFLGCQESVQDPATEEVVDMVEKLIMEESEPEQKEDIGRKWFYRDPNLKVQGPFTGCEMTEWYNHGYFDENLYVRREIDGRFATLGEFIKLCGNIRFISIKLKR</sequence>
<accession>T1GRS5</accession>
<dbReference type="InterPro" id="IPR003169">
    <property type="entry name" value="GYF"/>
</dbReference>
<feature type="domain" description="GYF" evidence="1">
    <location>
        <begin position="312"/>
        <end position="360"/>
    </location>
</feature>